<reference evidence="8 9" key="1">
    <citation type="submission" date="2023-01" db="EMBL/GenBank/DDBJ databases">
        <title>Complete genome sequence of Roseicyclus marinus strain Dej080120_10.</title>
        <authorList>
            <person name="Ueki S."/>
            <person name="Maruyama F."/>
        </authorList>
    </citation>
    <scope>NUCLEOTIDE SEQUENCE [LARGE SCALE GENOMIC DNA]</scope>
    <source>
        <strain evidence="8 9">Dej080120_10</strain>
    </source>
</reference>
<gene>
    <name evidence="8" type="primary">ribH1</name>
    <name evidence="7" type="synonym">ribH</name>
    <name evidence="8" type="ORF">MACH21_24980</name>
</gene>
<dbReference type="KEGG" id="rmai:MACH21_24980"/>
<keyword evidence="5 7" id="KW-0808">Transferase</keyword>
<evidence type="ECO:0000256" key="5">
    <source>
        <dbReference type="ARBA" id="ARBA00022679"/>
    </source>
</evidence>
<comment type="catalytic activity">
    <reaction evidence="6 7">
        <text>(2S)-2-hydroxy-3-oxobutyl phosphate + 5-amino-6-(D-ribitylamino)uracil = 6,7-dimethyl-8-(1-D-ribityl)lumazine + phosphate + 2 H2O + H(+)</text>
        <dbReference type="Rhea" id="RHEA:26152"/>
        <dbReference type="ChEBI" id="CHEBI:15377"/>
        <dbReference type="ChEBI" id="CHEBI:15378"/>
        <dbReference type="ChEBI" id="CHEBI:15934"/>
        <dbReference type="ChEBI" id="CHEBI:43474"/>
        <dbReference type="ChEBI" id="CHEBI:58201"/>
        <dbReference type="ChEBI" id="CHEBI:58830"/>
        <dbReference type="EC" id="2.5.1.78"/>
    </reaction>
</comment>
<keyword evidence="4 7" id="KW-0686">Riboflavin biosynthesis</keyword>
<keyword evidence="9" id="KW-1185">Reference proteome</keyword>
<dbReference type="GO" id="GO:0009231">
    <property type="term" value="P:riboflavin biosynthetic process"/>
    <property type="evidence" value="ECO:0007669"/>
    <property type="project" value="UniProtKB-UniRule"/>
</dbReference>
<feature type="binding site" evidence="7">
    <location>
        <begin position="83"/>
        <end position="85"/>
    </location>
    <ligand>
        <name>5-amino-6-(D-ribitylamino)uracil</name>
        <dbReference type="ChEBI" id="CHEBI:15934"/>
    </ligand>
</feature>
<dbReference type="InterPro" id="IPR036467">
    <property type="entry name" value="LS/RS_sf"/>
</dbReference>
<organism evidence="8 9">
    <name type="scientific">Roseicyclus marinus</name>
    <dbReference type="NCBI Taxonomy" id="2161673"/>
    <lineage>
        <taxon>Bacteria</taxon>
        <taxon>Pseudomonadati</taxon>
        <taxon>Pseudomonadota</taxon>
        <taxon>Alphaproteobacteria</taxon>
        <taxon>Rhodobacterales</taxon>
        <taxon>Roseobacteraceae</taxon>
        <taxon>Roseicyclus</taxon>
    </lineage>
</organism>
<dbReference type="PANTHER" id="PTHR21058:SF0">
    <property type="entry name" value="6,7-DIMETHYL-8-RIBITYLLUMAZINE SYNTHASE"/>
    <property type="match status" value="1"/>
</dbReference>
<accession>A0AA48HUG4</accession>
<comment type="function">
    <text evidence="7">Catalyzes the formation of 6,7-dimethyl-8-ribityllumazine by condensation of 5-amino-6-(D-ribitylamino)uracil with 3,4-dihydroxy-2-butanone 4-phosphate. This is the penultimate step in the biosynthesis of riboflavin.</text>
</comment>
<dbReference type="PANTHER" id="PTHR21058">
    <property type="entry name" value="6,7-DIMETHYL-8-RIBITYLLUMAZINE SYNTHASE DMRL SYNTHASE LUMAZINE SYNTHASE"/>
    <property type="match status" value="1"/>
</dbReference>
<dbReference type="GO" id="GO:0009349">
    <property type="term" value="C:riboflavin synthase complex"/>
    <property type="evidence" value="ECO:0007669"/>
    <property type="project" value="InterPro"/>
</dbReference>
<feature type="binding site" evidence="7">
    <location>
        <position position="115"/>
    </location>
    <ligand>
        <name>5-amino-6-(D-ribitylamino)uracil</name>
        <dbReference type="ChEBI" id="CHEBI:15934"/>
    </ligand>
</feature>
<sequence length="183" mass="18982">MMAGHSDNDMGLPAFDKPVKIAIVIAPYYTAIAKAQLDAARAVLDQAGATHETIEVPGSLEIPTAIGIAHRLSNFDGFVALGCVIRGATSHYDVVVNESSRALTLLGMQGVCIGNGIITVENREQAEERADAARLNTAGGAAAAALYLIALTRRFGQPKGGVGFKPRPDVIEVAGDTKGPTTA</sequence>
<evidence type="ECO:0000256" key="7">
    <source>
        <dbReference type="HAMAP-Rule" id="MF_00178"/>
    </source>
</evidence>
<feature type="binding site" evidence="7">
    <location>
        <begin position="59"/>
        <end position="61"/>
    </location>
    <ligand>
        <name>5-amino-6-(D-ribitylamino)uracil</name>
        <dbReference type="ChEBI" id="CHEBI:15934"/>
    </ligand>
</feature>
<feature type="active site" description="Proton donor" evidence="7">
    <location>
        <position position="91"/>
    </location>
</feature>
<evidence type="ECO:0000256" key="2">
    <source>
        <dbReference type="ARBA" id="ARBA00007424"/>
    </source>
</evidence>
<dbReference type="CDD" id="cd09209">
    <property type="entry name" value="Lumazine_synthase-I"/>
    <property type="match status" value="1"/>
</dbReference>
<dbReference type="SUPFAM" id="SSF52121">
    <property type="entry name" value="Lumazine synthase"/>
    <property type="match status" value="1"/>
</dbReference>
<dbReference type="Pfam" id="PF00885">
    <property type="entry name" value="DMRL_synthase"/>
    <property type="match status" value="1"/>
</dbReference>
<evidence type="ECO:0000313" key="9">
    <source>
        <dbReference type="Proteomes" id="UP001337723"/>
    </source>
</evidence>
<dbReference type="InterPro" id="IPR002180">
    <property type="entry name" value="LS/RS"/>
</dbReference>
<dbReference type="Proteomes" id="UP001337723">
    <property type="component" value="Chromosome"/>
</dbReference>
<comment type="pathway">
    <text evidence="1 7">Cofactor biosynthesis; riboflavin biosynthesis; riboflavin from 2-hydroxy-3-oxobutyl phosphate and 5-amino-6-(D-ribitylamino)uracil: step 1/2.</text>
</comment>
<dbReference type="AlphaFoldDB" id="A0AA48HUG4"/>
<feature type="binding site" evidence="7">
    <location>
        <begin position="88"/>
        <end position="89"/>
    </location>
    <ligand>
        <name>(2S)-2-hydroxy-3-oxobutyl phosphate</name>
        <dbReference type="ChEBI" id="CHEBI:58830"/>
    </ligand>
</feature>
<feature type="binding site" evidence="7">
    <location>
        <position position="129"/>
    </location>
    <ligand>
        <name>(2S)-2-hydroxy-3-oxobutyl phosphate</name>
        <dbReference type="ChEBI" id="CHEBI:58830"/>
    </ligand>
</feature>
<feature type="binding site" evidence="7">
    <location>
        <position position="28"/>
    </location>
    <ligand>
        <name>5-amino-6-(D-ribitylamino)uracil</name>
        <dbReference type="ChEBI" id="CHEBI:15934"/>
    </ligand>
</feature>
<comment type="similarity">
    <text evidence="2 7">Belongs to the DMRL synthase family.</text>
</comment>
<evidence type="ECO:0000313" key="8">
    <source>
        <dbReference type="EMBL" id="BDW86321.1"/>
    </source>
</evidence>
<proteinExistence type="inferred from homology"/>
<dbReference type="GO" id="GO:0005829">
    <property type="term" value="C:cytosol"/>
    <property type="evidence" value="ECO:0007669"/>
    <property type="project" value="TreeGrafter"/>
</dbReference>
<name>A0AA48HUG4_9RHOB</name>
<dbReference type="EC" id="2.5.1.78" evidence="3 7"/>
<dbReference type="EMBL" id="AP027266">
    <property type="protein sequence ID" value="BDW86321.1"/>
    <property type="molecule type" value="Genomic_DNA"/>
</dbReference>
<dbReference type="InterPro" id="IPR034964">
    <property type="entry name" value="LS"/>
</dbReference>
<dbReference type="Gene3D" id="3.40.50.960">
    <property type="entry name" value="Lumazine/riboflavin synthase"/>
    <property type="match status" value="1"/>
</dbReference>
<evidence type="ECO:0000256" key="1">
    <source>
        <dbReference type="ARBA" id="ARBA00004917"/>
    </source>
</evidence>
<dbReference type="NCBIfam" id="NF000814">
    <property type="entry name" value="PRK00061.2-2"/>
    <property type="match status" value="1"/>
</dbReference>
<evidence type="ECO:0000256" key="3">
    <source>
        <dbReference type="ARBA" id="ARBA00012664"/>
    </source>
</evidence>
<evidence type="ECO:0000256" key="4">
    <source>
        <dbReference type="ARBA" id="ARBA00022619"/>
    </source>
</evidence>
<evidence type="ECO:0000256" key="6">
    <source>
        <dbReference type="ARBA" id="ARBA00048785"/>
    </source>
</evidence>
<dbReference type="GO" id="GO:0000906">
    <property type="term" value="F:6,7-dimethyl-8-ribityllumazine synthase activity"/>
    <property type="evidence" value="ECO:0007669"/>
    <property type="project" value="UniProtKB-UniRule"/>
</dbReference>
<protein>
    <recommendedName>
        <fullName evidence="3 7">6,7-dimethyl-8-ribityllumazine synthase</fullName>
        <shortName evidence="7">DMRL synthase</shortName>
        <shortName evidence="7">LS</shortName>
        <shortName evidence="7">Lumazine synthase</shortName>
        <ecNumber evidence="3 7">2.5.1.78</ecNumber>
    </recommendedName>
</protein>
<dbReference type="HAMAP" id="MF_00178">
    <property type="entry name" value="Lumazine_synth"/>
    <property type="match status" value="1"/>
</dbReference>